<name>A0AAI9TB88_PENTH</name>
<evidence type="ECO:0000313" key="1">
    <source>
        <dbReference type="EMBL" id="KAJ9483858.1"/>
    </source>
</evidence>
<gene>
    <name evidence="1" type="ORF">VN97_g9541</name>
</gene>
<proteinExistence type="predicted"/>
<accession>A0AAI9TB88</accession>
<evidence type="ECO:0000313" key="2">
    <source>
        <dbReference type="Proteomes" id="UP001227192"/>
    </source>
</evidence>
<dbReference type="EMBL" id="LACB01000391">
    <property type="protein sequence ID" value="KAJ9483858.1"/>
    <property type="molecule type" value="Genomic_DNA"/>
</dbReference>
<keyword evidence="2" id="KW-1185">Reference proteome</keyword>
<reference evidence="1" key="1">
    <citation type="submission" date="2015-06" db="EMBL/GenBank/DDBJ databases">
        <authorList>
            <person name="Nguyen H."/>
        </authorList>
    </citation>
    <scope>NUCLEOTIDE SEQUENCE</scope>
    <source>
        <strain evidence="1">DAOM 180753</strain>
    </source>
</reference>
<dbReference type="Proteomes" id="UP001227192">
    <property type="component" value="Unassembled WGS sequence"/>
</dbReference>
<organism evidence="1 2">
    <name type="scientific">Penicillium thymicola</name>
    <dbReference type="NCBI Taxonomy" id="293382"/>
    <lineage>
        <taxon>Eukaryota</taxon>
        <taxon>Fungi</taxon>
        <taxon>Dikarya</taxon>
        <taxon>Ascomycota</taxon>
        <taxon>Pezizomycotina</taxon>
        <taxon>Eurotiomycetes</taxon>
        <taxon>Eurotiomycetidae</taxon>
        <taxon>Eurotiales</taxon>
        <taxon>Aspergillaceae</taxon>
        <taxon>Penicillium</taxon>
    </lineage>
</organism>
<reference evidence="1" key="2">
    <citation type="journal article" date="2016" name="Fungal Biol.">
        <title>Ochratoxin A production by Penicillium thymicola.</title>
        <authorList>
            <person name="Nguyen H.D.T."/>
            <person name="McMullin D.R."/>
            <person name="Ponomareva E."/>
            <person name="Riley R."/>
            <person name="Pomraning K.R."/>
            <person name="Baker S.E."/>
            <person name="Seifert K.A."/>
        </authorList>
    </citation>
    <scope>NUCLEOTIDE SEQUENCE</scope>
    <source>
        <strain evidence="1">DAOM 180753</strain>
    </source>
</reference>
<sequence length="166" mass="19158">MEYLPSIIGQIRRVIRDFLNSYGSSTPIPPIRIVGETPNSIIDHSEFLGSIETIIEEVKSAIATCRPDAETRWIAVNKFEGRRSFFVLDLNNVGYDYNSAHKCLTKVPVYILRLSKAPKIFRHERQDQKLAQTLAEMHDMHGKKPLPLFDDYTKPRVYDSPRRLRA</sequence>
<comment type="caution">
    <text evidence="1">The sequence shown here is derived from an EMBL/GenBank/DDBJ whole genome shotgun (WGS) entry which is preliminary data.</text>
</comment>
<dbReference type="AlphaFoldDB" id="A0AAI9TB88"/>
<protein>
    <submittedName>
        <fullName evidence="1">Uncharacterized protein</fullName>
    </submittedName>
</protein>